<keyword evidence="2" id="KW-1133">Transmembrane helix</keyword>
<dbReference type="VEuPathDB" id="VectorBase:AMAM007997"/>
<reference evidence="3" key="2">
    <citation type="submission" date="2020-05" db="UniProtKB">
        <authorList>
            <consortium name="EnsemblMetazoa"/>
        </authorList>
    </citation>
    <scope>IDENTIFICATION</scope>
    <source>
        <strain evidence="3">maculatus3</strain>
    </source>
</reference>
<evidence type="ECO:0000313" key="3">
    <source>
        <dbReference type="EnsemblMetazoa" id="AMAM007997-PA"/>
    </source>
</evidence>
<sequence>MSGHDILCTQNEVKIRYIREFTKRQRSVLQTNSLITIVAVVVVIVIIIIIIIIMIIVIISAAVAVLSNANNNNINSSNSRSSQQDEQVNRHVHNGRDRMLLPLTPTEECLRNNANRSDQGGFGS</sequence>
<dbReference type="AlphaFoldDB" id="A0A182SJI6"/>
<feature type="transmembrane region" description="Helical" evidence="2">
    <location>
        <begin position="33"/>
        <end position="66"/>
    </location>
</feature>
<keyword evidence="4" id="KW-1185">Reference proteome</keyword>
<feature type="region of interest" description="Disordered" evidence="1">
    <location>
        <begin position="74"/>
        <end position="102"/>
    </location>
</feature>
<keyword evidence="2" id="KW-0472">Membrane</keyword>
<evidence type="ECO:0000256" key="1">
    <source>
        <dbReference type="SAM" id="MobiDB-lite"/>
    </source>
</evidence>
<accession>A0A182SJI6</accession>
<protein>
    <submittedName>
        <fullName evidence="3">Uncharacterized protein</fullName>
    </submittedName>
</protein>
<evidence type="ECO:0000256" key="2">
    <source>
        <dbReference type="SAM" id="Phobius"/>
    </source>
</evidence>
<proteinExistence type="predicted"/>
<organism evidence="3 4">
    <name type="scientific">Anopheles maculatus</name>
    <dbReference type="NCBI Taxonomy" id="74869"/>
    <lineage>
        <taxon>Eukaryota</taxon>
        <taxon>Metazoa</taxon>
        <taxon>Ecdysozoa</taxon>
        <taxon>Arthropoda</taxon>
        <taxon>Hexapoda</taxon>
        <taxon>Insecta</taxon>
        <taxon>Pterygota</taxon>
        <taxon>Neoptera</taxon>
        <taxon>Endopterygota</taxon>
        <taxon>Diptera</taxon>
        <taxon>Nematocera</taxon>
        <taxon>Culicoidea</taxon>
        <taxon>Culicidae</taxon>
        <taxon>Anophelinae</taxon>
        <taxon>Anopheles</taxon>
        <taxon>Anopheles maculatus group</taxon>
    </lineage>
</organism>
<dbReference type="EnsemblMetazoa" id="AMAM007997-RA">
    <property type="protein sequence ID" value="AMAM007997-PA"/>
    <property type="gene ID" value="AMAM007997"/>
</dbReference>
<name>A0A182SJI6_9DIPT</name>
<dbReference type="Proteomes" id="UP000075901">
    <property type="component" value="Unassembled WGS sequence"/>
</dbReference>
<evidence type="ECO:0000313" key="4">
    <source>
        <dbReference type="Proteomes" id="UP000075901"/>
    </source>
</evidence>
<reference evidence="4" key="1">
    <citation type="submission" date="2013-09" db="EMBL/GenBank/DDBJ databases">
        <title>The Genome Sequence of Anopheles maculatus species B.</title>
        <authorList>
            <consortium name="The Broad Institute Genomics Platform"/>
            <person name="Neafsey D.E."/>
            <person name="Besansky N."/>
            <person name="Howell P."/>
            <person name="Walton C."/>
            <person name="Young S.K."/>
            <person name="Zeng Q."/>
            <person name="Gargeya S."/>
            <person name="Fitzgerald M."/>
            <person name="Haas B."/>
            <person name="Abouelleil A."/>
            <person name="Allen A.W."/>
            <person name="Alvarado L."/>
            <person name="Arachchi H.M."/>
            <person name="Berlin A.M."/>
            <person name="Chapman S.B."/>
            <person name="Gainer-Dewar J."/>
            <person name="Goldberg J."/>
            <person name="Griggs A."/>
            <person name="Gujja S."/>
            <person name="Hansen M."/>
            <person name="Howarth C."/>
            <person name="Imamovic A."/>
            <person name="Ireland A."/>
            <person name="Larimer J."/>
            <person name="McCowan C."/>
            <person name="Murphy C."/>
            <person name="Pearson M."/>
            <person name="Poon T.W."/>
            <person name="Priest M."/>
            <person name="Roberts A."/>
            <person name="Saif S."/>
            <person name="Shea T."/>
            <person name="Sisk P."/>
            <person name="Sykes S."/>
            <person name="Wortman J."/>
            <person name="Nusbaum C."/>
            <person name="Birren B."/>
        </authorList>
    </citation>
    <scope>NUCLEOTIDE SEQUENCE [LARGE SCALE GENOMIC DNA]</scope>
    <source>
        <strain evidence="4">maculatus3</strain>
    </source>
</reference>
<keyword evidence="2" id="KW-0812">Transmembrane</keyword>